<accession>A0A9X6F4S3</accession>
<dbReference type="RefSeq" id="WP_000914195.1">
    <property type="nucleotide sequence ID" value="NZ_NFDN01000072.1"/>
</dbReference>
<protein>
    <recommendedName>
        <fullName evidence="4">Enoyl-CoA hydratase</fullName>
    </recommendedName>
</protein>
<comment type="caution">
    <text evidence="2">The sequence shown here is derived from an EMBL/GenBank/DDBJ whole genome shotgun (WGS) entry which is preliminary data.</text>
</comment>
<feature type="signal peptide" evidence="1">
    <location>
        <begin position="1"/>
        <end position="24"/>
    </location>
</feature>
<proteinExistence type="predicted"/>
<sequence>MLKKLAIGALATGVMLSGAGGVMAAENTPTLSKEKVADLNTLSTAYTTVNVYGSTVEFAVKGLENPFTSTYYQKIAWTNSYSNPNNYNTLAVAYPQSGNGYQAYGYESLNNVKQKIGSGQTVYGFALANNGTWYPAGQAIINY</sequence>
<reference evidence="2 3" key="1">
    <citation type="submission" date="2016-10" db="EMBL/GenBank/DDBJ databases">
        <title>Comparative genomics of Bacillus thuringiensis reveals a path to pathogens against multiple invertebrate hosts.</title>
        <authorList>
            <person name="Zheng J."/>
            <person name="Gao Q."/>
            <person name="Liu H."/>
            <person name="Peng D."/>
            <person name="Ruan L."/>
            <person name="Sun M."/>
        </authorList>
    </citation>
    <scope>NUCLEOTIDE SEQUENCE [LARGE SCALE GENOMIC DNA]</scope>
    <source>
        <strain evidence="2">BGSC 4CA1</strain>
    </source>
</reference>
<dbReference type="EMBL" id="NFDN01000072">
    <property type="protein sequence ID" value="OTY53184.1"/>
    <property type="molecule type" value="Genomic_DNA"/>
</dbReference>
<evidence type="ECO:0000313" key="3">
    <source>
        <dbReference type="Proteomes" id="UP000195129"/>
    </source>
</evidence>
<evidence type="ECO:0008006" key="4">
    <source>
        <dbReference type="Google" id="ProtNLM"/>
    </source>
</evidence>
<organism evidence="2 3">
    <name type="scientific">Bacillus thuringiensis serovar yosoo</name>
    <dbReference type="NCBI Taxonomy" id="180848"/>
    <lineage>
        <taxon>Bacteria</taxon>
        <taxon>Bacillati</taxon>
        <taxon>Bacillota</taxon>
        <taxon>Bacilli</taxon>
        <taxon>Bacillales</taxon>
        <taxon>Bacillaceae</taxon>
        <taxon>Bacillus</taxon>
        <taxon>Bacillus cereus group</taxon>
    </lineage>
</organism>
<keyword evidence="1" id="KW-0732">Signal</keyword>
<evidence type="ECO:0000256" key="1">
    <source>
        <dbReference type="SAM" id="SignalP"/>
    </source>
</evidence>
<dbReference type="Proteomes" id="UP000195129">
    <property type="component" value="Unassembled WGS sequence"/>
</dbReference>
<feature type="chain" id="PRO_5040868041" description="Enoyl-CoA hydratase" evidence="1">
    <location>
        <begin position="25"/>
        <end position="143"/>
    </location>
</feature>
<dbReference type="AlphaFoldDB" id="A0A9X6F4S3"/>
<name>A0A9X6F4S3_BACTU</name>
<gene>
    <name evidence="2" type="ORF">BK746_27300</name>
</gene>
<evidence type="ECO:0000313" key="2">
    <source>
        <dbReference type="EMBL" id="OTY53184.1"/>
    </source>
</evidence>